<evidence type="ECO:0000256" key="11">
    <source>
        <dbReference type="ARBA" id="ARBA00039577"/>
    </source>
</evidence>
<reference evidence="16 17" key="1">
    <citation type="journal article" date="2016" name="Nat. Commun.">
        <title>Ectomycorrhizal ecology is imprinted in the genome of the dominant symbiotic fungus Cenococcum geophilum.</title>
        <authorList>
            <consortium name="DOE Joint Genome Institute"/>
            <person name="Peter M."/>
            <person name="Kohler A."/>
            <person name="Ohm R.A."/>
            <person name="Kuo A."/>
            <person name="Krutzmann J."/>
            <person name="Morin E."/>
            <person name="Arend M."/>
            <person name="Barry K.W."/>
            <person name="Binder M."/>
            <person name="Choi C."/>
            <person name="Clum A."/>
            <person name="Copeland A."/>
            <person name="Grisel N."/>
            <person name="Haridas S."/>
            <person name="Kipfer T."/>
            <person name="LaButti K."/>
            <person name="Lindquist E."/>
            <person name="Lipzen A."/>
            <person name="Maire R."/>
            <person name="Meier B."/>
            <person name="Mihaltcheva S."/>
            <person name="Molinier V."/>
            <person name="Murat C."/>
            <person name="Poggeler S."/>
            <person name="Quandt C.A."/>
            <person name="Sperisen C."/>
            <person name="Tritt A."/>
            <person name="Tisserant E."/>
            <person name="Crous P.W."/>
            <person name="Henrissat B."/>
            <person name="Nehls U."/>
            <person name="Egli S."/>
            <person name="Spatafora J.W."/>
            <person name="Grigoriev I.V."/>
            <person name="Martin F.M."/>
        </authorList>
    </citation>
    <scope>NUCLEOTIDE SEQUENCE [LARGE SCALE GENOMIC DNA]</scope>
    <source>
        <strain evidence="16 17">CBS 459.81</strain>
    </source>
</reference>
<dbReference type="InterPro" id="IPR001764">
    <property type="entry name" value="Glyco_hydro_3_N"/>
</dbReference>
<comment type="catalytic activity">
    <reaction evidence="1">
        <text>Hydrolysis of terminal, non-reducing beta-D-glucosyl residues with release of beta-D-glucose.</text>
        <dbReference type="EC" id="3.2.1.21"/>
    </reaction>
</comment>
<evidence type="ECO:0000256" key="3">
    <source>
        <dbReference type="ARBA" id="ARBA00005336"/>
    </source>
</evidence>
<keyword evidence="7" id="KW-0325">Glycoprotein</keyword>
<keyword evidence="8" id="KW-0119">Carbohydrate metabolism</keyword>
<dbReference type="PANTHER" id="PTHR42715:SF2">
    <property type="entry name" value="BETA-GLUCOSIDASE F-RELATED"/>
    <property type="match status" value="1"/>
</dbReference>
<name>A0A8E2E718_9PEZI</name>
<dbReference type="PRINTS" id="PR00133">
    <property type="entry name" value="GLHYDRLASE3"/>
</dbReference>
<organism evidence="16 17">
    <name type="scientific">Lepidopterella palustris CBS 459.81</name>
    <dbReference type="NCBI Taxonomy" id="1314670"/>
    <lineage>
        <taxon>Eukaryota</taxon>
        <taxon>Fungi</taxon>
        <taxon>Dikarya</taxon>
        <taxon>Ascomycota</taxon>
        <taxon>Pezizomycotina</taxon>
        <taxon>Dothideomycetes</taxon>
        <taxon>Pleosporomycetidae</taxon>
        <taxon>Mytilinidiales</taxon>
        <taxon>Argynnaceae</taxon>
        <taxon>Lepidopterella</taxon>
    </lineage>
</organism>
<evidence type="ECO:0000256" key="14">
    <source>
        <dbReference type="ARBA" id="ARBA00041810"/>
    </source>
</evidence>
<dbReference type="PANTHER" id="PTHR42715">
    <property type="entry name" value="BETA-GLUCOSIDASE"/>
    <property type="match status" value="1"/>
</dbReference>
<evidence type="ECO:0000313" key="16">
    <source>
        <dbReference type="EMBL" id="OCK78341.1"/>
    </source>
</evidence>
<evidence type="ECO:0000256" key="6">
    <source>
        <dbReference type="ARBA" id="ARBA00023001"/>
    </source>
</evidence>
<evidence type="ECO:0000313" key="17">
    <source>
        <dbReference type="Proteomes" id="UP000250266"/>
    </source>
</evidence>
<comment type="pathway">
    <text evidence="2">Glycan metabolism; cellulose degradation.</text>
</comment>
<keyword evidence="5 16" id="KW-0378">Hydrolase</keyword>
<evidence type="ECO:0000256" key="8">
    <source>
        <dbReference type="ARBA" id="ARBA00023277"/>
    </source>
</evidence>
<keyword evidence="6" id="KW-0136">Cellulose degradation</keyword>
<dbReference type="EC" id="3.2.1.21" evidence="4"/>
<accession>A0A8E2E718</accession>
<evidence type="ECO:0000256" key="12">
    <source>
        <dbReference type="ARBA" id="ARBA00041270"/>
    </source>
</evidence>
<dbReference type="Pfam" id="PF00933">
    <property type="entry name" value="Glyco_hydro_3"/>
    <property type="match status" value="1"/>
</dbReference>
<dbReference type="SUPFAM" id="SSF51445">
    <property type="entry name" value="(Trans)glycosidases"/>
    <property type="match status" value="1"/>
</dbReference>
<dbReference type="InterPro" id="IPR017853">
    <property type="entry name" value="GH"/>
</dbReference>
<evidence type="ECO:0000256" key="2">
    <source>
        <dbReference type="ARBA" id="ARBA00004987"/>
    </source>
</evidence>
<evidence type="ECO:0000259" key="15">
    <source>
        <dbReference type="Pfam" id="PF00933"/>
    </source>
</evidence>
<evidence type="ECO:0000256" key="5">
    <source>
        <dbReference type="ARBA" id="ARBA00022801"/>
    </source>
</evidence>
<dbReference type="EMBL" id="KV745066">
    <property type="protein sequence ID" value="OCK78341.1"/>
    <property type="molecule type" value="Genomic_DNA"/>
</dbReference>
<evidence type="ECO:0000256" key="4">
    <source>
        <dbReference type="ARBA" id="ARBA00012744"/>
    </source>
</evidence>
<keyword evidence="17" id="KW-1185">Reference proteome</keyword>
<evidence type="ECO:0000256" key="10">
    <source>
        <dbReference type="ARBA" id="ARBA00023326"/>
    </source>
</evidence>
<sequence>MTLHVAIQNWVIAPPKVRRVCETPRVKDGDAAPPYYPAPHGGWITEWSESYRTAALLAANLTLAEKMNITCGNGYDMERCDGNMGSALQLGIPQLCLQDSPLGIPNSDQNTAFPADITVRVTWDKSLMHARGVAVSKEFWGKGINVHLGPIGRKPRGGRGWEGFGADPVRQAVGGAPTIKGAQEQAVIATIKHSILNEQEMYRIYNLFAEGVKAGVGSVMAAYSTVGSACSQNGYLMNGILKDKLGFQG</sequence>
<keyword evidence="10" id="KW-0624">Polysaccharide degradation</keyword>
<keyword evidence="9" id="KW-0326">Glycosidase</keyword>
<dbReference type="AlphaFoldDB" id="A0A8E2E718"/>
<dbReference type="Gene3D" id="3.20.20.300">
    <property type="entry name" value="Glycoside hydrolase, family 3, N-terminal domain"/>
    <property type="match status" value="1"/>
</dbReference>
<dbReference type="InterPro" id="IPR036962">
    <property type="entry name" value="Glyco_hydro_3_N_sf"/>
</dbReference>
<dbReference type="Proteomes" id="UP000250266">
    <property type="component" value="Unassembled WGS sequence"/>
</dbReference>
<evidence type="ECO:0000256" key="7">
    <source>
        <dbReference type="ARBA" id="ARBA00023180"/>
    </source>
</evidence>
<comment type="similarity">
    <text evidence="3">Belongs to the glycosyl hydrolase 3 family.</text>
</comment>
<proteinExistence type="inferred from homology"/>
<dbReference type="GO" id="GO:0008422">
    <property type="term" value="F:beta-glucosidase activity"/>
    <property type="evidence" value="ECO:0007669"/>
    <property type="project" value="UniProtKB-EC"/>
</dbReference>
<evidence type="ECO:0000256" key="1">
    <source>
        <dbReference type="ARBA" id="ARBA00000448"/>
    </source>
</evidence>
<evidence type="ECO:0000256" key="13">
    <source>
        <dbReference type="ARBA" id="ARBA00041600"/>
    </source>
</evidence>
<dbReference type="InterPro" id="IPR050288">
    <property type="entry name" value="Cellulose_deg_GH3"/>
</dbReference>
<dbReference type="GO" id="GO:0030245">
    <property type="term" value="P:cellulose catabolic process"/>
    <property type="evidence" value="ECO:0007669"/>
    <property type="project" value="UniProtKB-KW"/>
</dbReference>
<protein>
    <recommendedName>
        <fullName evidence="11">Probable beta-glucosidase F</fullName>
        <ecNumber evidence="4">3.2.1.21</ecNumber>
    </recommendedName>
    <alternativeName>
        <fullName evidence="12">Beta-D-glucoside glucohydrolase F</fullName>
    </alternativeName>
    <alternativeName>
        <fullName evidence="13">Cellobiase F</fullName>
    </alternativeName>
    <alternativeName>
        <fullName evidence="14">Gentiobiase F</fullName>
    </alternativeName>
</protein>
<evidence type="ECO:0000256" key="9">
    <source>
        <dbReference type="ARBA" id="ARBA00023295"/>
    </source>
</evidence>
<dbReference type="OrthoDB" id="416222at2759"/>
<feature type="domain" description="Glycoside hydrolase family 3 N-terminal" evidence="15">
    <location>
        <begin position="89"/>
        <end position="193"/>
    </location>
</feature>
<gene>
    <name evidence="16" type="ORF">K432DRAFT_418069</name>
</gene>